<comment type="function">
    <text evidence="1">Part of the tripartite ATP-independent periplasmic (TRAP) transport system.</text>
</comment>
<name>A0A2U2N9Z2_9GAMM</name>
<dbReference type="InterPro" id="IPR010656">
    <property type="entry name" value="DctM"/>
</dbReference>
<evidence type="ECO:0000313" key="4">
    <source>
        <dbReference type="EMBL" id="PWG65804.1"/>
    </source>
</evidence>
<accession>A0A2U2N9Z2</accession>
<evidence type="ECO:0000259" key="3">
    <source>
        <dbReference type="Pfam" id="PF06808"/>
    </source>
</evidence>
<feature type="transmembrane region" description="Helical" evidence="2">
    <location>
        <begin position="268"/>
        <end position="294"/>
    </location>
</feature>
<feature type="transmembrane region" description="Helical" evidence="2">
    <location>
        <begin position="597"/>
        <end position="625"/>
    </location>
</feature>
<dbReference type="GO" id="GO:0022857">
    <property type="term" value="F:transmembrane transporter activity"/>
    <property type="evidence" value="ECO:0007669"/>
    <property type="project" value="UniProtKB-UniRule"/>
</dbReference>
<feature type="transmembrane region" description="Helical" evidence="2">
    <location>
        <begin position="497"/>
        <end position="517"/>
    </location>
</feature>
<keyword evidence="1" id="KW-1003">Cell membrane</keyword>
<feature type="transmembrane region" description="Helical" evidence="2">
    <location>
        <begin position="132"/>
        <end position="154"/>
    </location>
</feature>
<feature type="transmembrane region" description="Helical" evidence="2">
    <location>
        <begin position="410"/>
        <end position="431"/>
    </location>
</feature>
<gene>
    <name evidence="4" type="ORF">DEM34_00630</name>
</gene>
<feature type="transmembrane region" description="Helical" evidence="2">
    <location>
        <begin position="178"/>
        <end position="201"/>
    </location>
</feature>
<keyword evidence="2" id="KW-0812">Transmembrane</keyword>
<feature type="transmembrane region" description="Helical" evidence="2">
    <location>
        <begin position="471"/>
        <end position="491"/>
    </location>
</feature>
<dbReference type="OrthoDB" id="9759894at2"/>
<feature type="transmembrane region" description="Helical" evidence="2">
    <location>
        <begin position="443"/>
        <end position="464"/>
    </location>
</feature>
<dbReference type="Proteomes" id="UP000245474">
    <property type="component" value="Unassembled WGS sequence"/>
</dbReference>
<dbReference type="EMBL" id="QFFI01000001">
    <property type="protein sequence ID" value="PWG65804.1"/>
    <property type="molecule type" value="Genomic_DNA"/>
</dbReference>
<dbReference type="Pfam" id="PF06808">
    <property type="entry name" value="DctM"/>
    <property type="match status" value="1"/>
</dbReference>
<dbReference type="GO" id="GO:0005886">
    <property type="term" value="C:plasma membrane"/>
    <property type="evidence" value="ECO:0007669"/>
    <property type="project" value="UniProtKB-SubCell"/>
</dbReference>
<feature type="transmembrane region" description="Helical" evidence="2">
    <location>
        <begin position="51"/>
        <end position="70"/>
    </location>
</feature>
<dbReference type="PANTHER" id="PTHR43849:SF2">
    <property type="entry name" value="BLL3936 PROTEIN"/>
    <property type="match status" value="1"/>
</dbReference>
<feature type="transmembrane region" description="Helical" evidence="2">
    <location>
        <begin position="372"/>
        <end position="389"/>
    </location>
</feature>
<feature type="domain" description="TRAP C4-dicarboxylate transport system permease DctM subunit" evidence="3">
    <location>
        <begin position="121"/>
        <end position="559"/>
    </location>
</feature>
<dbReference type="AlphaFoldDB" id="A0A2U2N9Z2"/>
<feature type="transmembrane region" description="Helical" evidence="2">
    <location>
        <begin position="346"/>
        <end position="366"/>
    </location>
</feature>
<feature type="transmembrane region" description="Helical" evidence="2">
    <location>
        <begin position="529"/>
        <end position="548"/>
    </location>
</feature>
<comment type="subcellular location">
    <subcellularLocation>
        <location evidence="1">Cell inner membrane</location>
        <topology evidence="1">Multi-pass membrane protein</topology>
    </subcellularLocation>
</comment>
<protein>
    <submittedName>
        <fullName evidence="4">C4-dicarboxylate ABC transporter permease</fullName>
    </submittedName>
</protein>
<comment type="caution">
    <text evidence="4">The sequence shown here is derived from an EMBL/GenBank/DDBJ whole genome shotgun (WGS) entry which is preliminary data.</text>
</comment>
<sequence length="635" mass="66769">MSSDLWFGPVEGPKRRLSGWFAVAFRLVAAGFAGFYLYTSGFGLISTETNRGVYLMLTSVLVFLLYPASRHSPTHRPSVVDFAWIAAAVVPIVYWMDQYVAYAMFRVSSPSEMDQIMAAIAIVAILETSRRVLGPVLVIIAVAFLTQLYFGAYLPGKLAHSGMSVTRILEFTFSTQEALFGVVTATFATFVFPFMIFGAFLERCGAGTFFMELGTALAGRWRGGPAKIAVLTSALLGSISGSSVANTVTTGSFTIPLMKRTGFKPHTAGAIEAIASTGGQFMPPIMGAGVFILATLTQTSYLTIALMNIIPAALFFIFLLVMIDLESVRRGLEGLPAAEIPSVGRVLLRGGHFFLPLVVVVGLLVIGYSPEFGAFWGTVAAFVLSWLRPETRMGPKRLFQALSWAGHSNTAAGSAIGTLGIIIGGIILAGLGLKFSAVLVEAAGGHLLPAVVMVTLISIIIGMGSSTTGSYIILSVVAAPALVALGVPMIAAHLAVFYAACLSNITPPVCVSAYAAAAIAGSDPMRTGFAALKFGATLVLIPFAFAYTPELLTIGTTPEIIHRSIAFLLASVALAAALQGTIWWLGTLDWLSRGVFLAVAGVLFAPASLTLDAIVIGAAGATLALRRFVPVQSIP</sequence>
<keyword evidence="2" id="KW-0472">Membrane</keyword>
<feature type="transmembrane region" description="Helical" evidence="2">
    <location>
        <begin position="560"/>
        <end position="585"/>
    </location>
</feature>
<evidence type="ECO:0000313" key="5">
    <source>
        <dbReference type="Proteomes" id="UP000245474"/>
    </source>
</evidence>
<reference evidence="4 5" key="1">
    <citation type="submission" date="2018-05" db="EMBL/GenBank/DDBJ databases">
        <title>Spiribacter halobius sp. nov., a moderately halophilic bacterium isolated from marine solar saltern.</title>
        <authorList>
            <person name="Zheng W.-S."/>
            <person name="Lu D.-C."/>
            <person name="Du Z.-J."/>
        </authorList>
    </citation>
    <scope>NUCLEOTIDE SEQUENCE [LARGE SCALE GENOMIC DNA]</scope>
    <source>
        <strain evidence="4 5">E85</strain>
    </source>
</reference>
<keyword evidence="2" id="KW-1133">Transmembrane helix</keyword>
<evidence type="ECO:0000256" key="1">
    <source>
        <dbReference type="RuleBase" id="RU369079"/>
    </source>
</evidence>
<dbReference type="InterPro" id="IPR011853">
    <property type="entry name" value="TRAP_DctM-Dct_fused"/>
</dbReference>
<keyword evidence="1" id="KW-0813">Transport</keyword>
<keyword evidence="1" id="KW-0997">Cell inner membrane</keyword>
<dbReference type="NCBIfam" id="TIGR02123">
    <property type="entry name" value="TRAP_fused"/>
    <property type="match status" value="1"/>
</dbReference>
<evidence type="ECO:0000256" key="2">
    <source>
        <dbReference type="SAM" id="Phobius"/>
    </source>
</evidence>
<dbReference type="RefSeq" id="WP_109675187.1">
    <property type="nucleotide sequence ID" value="NZ_CP086615.1"/>
</dbReference>
<feature type="transmembrane region" description="Helical" evidence="2">
    <location>
        <begin position="20"/>
        <end position="39"/>
    </location>
</feature>
<feature type="transmembrane region" description="Helical" evidence="2">
    <location>
        <begin position="82"/>
        <end position="105"/>
    </location>
</feature>
<feature type="transmembrane region" description="Helical" evidence="2">
    <location>
        <begin position="300"/>
        <end position="325"/>
    </location>
</feature>
<dbReference type="PANTHER" id="PTHR43849">
    <property type="entry name" value="BLL3936 PROTEIN"/>
    <property type="match status" value="1"/>
</dbReference>
<proteinExistence type="predicted"/>
<organism evidence="4 5">
    <name type="scientific">Sediminicurvatus halobius</name>
    <dbReference type="NCBI Taxonomy" id="2182432"/>
    <lineage>
        <taxon>Bacteria</taxon>
        <taxon>Pseudomonadati</taxon>
        <taxon>Pseudomonadota</taxon>
        <taxon>Gammaproteobacteria</taxon>
        <taxon>Chromatiales</taxon>
        <taxon>Ectothiorhodospiraceae</taxon>
        <taxon>Sediminicurvatus</taxon>
    </lineage>
</organism>
<keyword evidence="5" id="KW-1185">Reference proteome</keyword>